<comment type="caution">
    <text evidence="3">The sequence shown here is derived from an EMBL/GenBank/DDBJ whole genome shotgun (WGS) entry which is preliminary data.</text>
</comment>
<accession>A0ABS7G4I5</accession>
<feature type="domain" description="DUF6285" evidence="2">
    <location>
        <begin position="44"/>
        <end position="125"/>
    </location>
</feature>
<dbReference type="Pfam" id="PF19802">
    <property type="entry name" value="DUF6285"/>
    <property type="match status" value="1"/>
</dbReference>
<dbReference type="Proteomes" id="UP000774570">
    <property type="component" value="Unassembled WGS sequence"/>
</dbReference>
<gene>
    <name evidence="3" type="ORF">K1Y72_32565</name>
</gene>
<proteinExistence type="predicted"/>
<evidence type="ECO:0000313" key="4">
    <source>
        <dbReference type="Proteomes" id="UP000774570"/>
    </source>
</evidence>
<evidence type="ECO:0000259" key="2">
    <source>
        <dbReference type="Pfam" id="PF19802"/>
    </source>
</evidence>
<reference evidence="3 4" key="1">
    <citation type="submission" date="2021-07" db="EMBL/GenBank/DDBJ databases">
        <title>Actinomadura sp. PM05-2 isolated from lichen.</title>
        <authorList>
            <person name="Somphong A."/>
            <person name="Phongsopitanun W."/>
            <person name="Tanasupawat S."/>
            <person name="Peongsungnone V."/>
        </authorList>
    </citation>
    <scope>NUCLEOTIDE SEQUENCE [LARGE SCALE GENOMIC DNA]</scope>
    <source>
        <strain evidence="3 4">PM05-2</strain>
    </source>
</reference>
<evidence type="ECO:0000313" key="3">
    <source>
        <dbReference type="EMBL" id="MBW8487140.1"/>
    </source>
</evidence>
<evidence type="ECO:0000256" key="1">
    <source>
        <dbReference type="SAM" id="MobiDB-lite"/>
    </source>
</evidence>
<dbReference type="EMBL" id="JAIBOA010000030">
    <property type="protein sequence ID" value="MBW8487140.1"/>
    <property type="molecule type" value="Genomic_DNA"/>
</dbReference>
<sequence length="131" mass="13939">MTSPVTVPDPLDGAPSPPAPPHDRPAAAELIDAVGRFLLEADQQDERLRFLSRVAASTLRIARRELLLGDAHRAAHQARLAPLGCATDADLARAVRTGALDHRDDAVVAAIRDAVIDKLTVANPRHLSLPA</sequence>
<protein>
    <recommendedName>
        <fullName evidence="2">DUF6285 domain-containing protein</fullName>
    </recommendedName>
</protein>
<organism evidence="3 4">
    <name type="scientific">Actinomadura parmotrematis</name>
    <dbReference type="NCBI Taxonomy" id="2864039"/>
    <lineage>
        <taxon>Bacteria</taxon>
        <taxon>Bacillati</taxon>
        <taxon>Actinomycetota</taxon>
        <taxon>Actinomycetes</taxon>
        <taxon>Streptosporangiales</taxon>
        <taxon>Thermomonosporaceae</taxon>
        <taxon>Actinomadura</taxon>
    </lineage>
</organism>
<dbReference type="InterPro" id="IPR046252">
    <property type="entry name" value="DUF6285"/>
</dbReference>
<name>A0ABS7G4I5_9ACTN</name>
<keyword evidence="4" id="KW-1185">Reference proteome</keyword>
<feature type="region of interest" description="Disordered" evidence="1">
    <location>
        <begin position="1"/>
        <end position="25"/>
    </location>
</feature>